<dbReference type="GO" id="GO:0005840">
    <property type="term" value="C:ribosome"/>
    <property type="evidence" value="ECO:0007669"/>
    <property type="project" value="UniProtKB-KW"/>
</dbReference>
<feature type="region of interest" description="Disordered" evidence="5">
    <location>
        <begin position="29"/>
        <end position="64"/>
    </location>
</feature>
<organism evidence="6 7">
    <name type="scientific">Pseudomicrostroma glucosiphilum</name>
    <dbReference type="NCBI Taxonomy" id="1684307"/>
    <lineage>
        <taxon>Eukaryota</taxon>
        <taxon>Fungi</taxon>
        <taxon>Dikarya</taxon>
        <taxon>Basidiomycota</taxon>
        <taxon>Ustilaginomycotina</taxon>
        <taxon>Exobasidiomycetes</taxon>
        <taxon>Microstromatales</taxon>
        <taxon>Microstromatales incertae sedis</taxon>
        <taxon>Pseudomicrostroma</taxon>
    </lineage>
</organism>
<keyword evidence="3" id="KW-0687">Ribonucleoprotein</keyword>
<dbReference type="InterPro" id="IPR013005">
    <property type="entry name" value="Ribosomal_uL4-like"/>
</dbReference>
<evidence type="ECO:0000256" key="3">
    <source>
        <dbReference type="ARBA" id="ARBA00023274"/>
    </source>
</evidence>
<evidence type="ECO:0000256" key="4">
    <source>
        <dbReference type="ARBA" id="ARBA00040565"/>
    </source>
</evidence>
<dbReference type="PANTHER" id="PTHR10746:SF6">
    <property type="entry name" value="LARGE RIBOSOMAL SUBUNIT PROTEIN UL4M"/>
    <property type="match status" value="1"/>
</dbReference>
<dbReference type="GO" id="GO:1990904">
    <property type="term" value="C:ribonucleoprotein complex"/>
    <property type="evidence" value="ECO:0007669"/>
    <property type="project" value="UniProtKB-KW"/>
</dbReference>
<dbReference type="PANTHER" id="PTHR10746">
    <property type="entry name" value="50S RIBOSOMAL PROTEIN L4"/>
    <property type="match status" value="1"/>
</dbReference>
<proteinExistence type="inferred from homology"/>
<keyword evidence="7" id="KW-1185">Reference proteome</keyword>
<dbReference type="SUPFAM" id="SSF52166">
    <property type="entry name" value="Ribosomal protein L4"/>
    <property type="match status" value="1"/>
</dbReference>
<dbReference type="InterPro" id="IPR023574">
    <property type="entry name" value="Ribosomal_uL4_dom_sf"/>
</dbReference>
<evidence type="ECO:0000313" key="7">
    <source>
        <dbReference type="Proteomes" id="UP000245942"/>
    </source>
</evidence>
<name>A0A316U8C9_9BASI</name>
<dbReference type="OrthoDB" id="275876at2759"/>
<dbReference type="GeneID" id="37014227"/>
<feature type="region of interest" description="Disordered" evidence="5">
    <location>
        <begin position="369"/>
        <end position="426"/>
    </location>
</feature>
<sequence length="426" mass="46450">MKNVLRVGGQLRQAVASTSRLPAAARQLHGSTPLDPADNASGQNQSQTFGMFPPGQSSTQQGGLSVSDLAQAFAAGQASFSPAQDQTRVYTKLRHLHPSTKQPAASTSESQQYVPLSAHVFGTTPRRDILHSAIVYHLDSLRSGTASTKTRGEVNYSTRKIRPQKGTGNARLGSRGNPLLRGGGVAHGPKPRDFATELPRRVRELALRSALSARWREGKLHVIPSLYWDAPPRVTGTLRRALGSRGWEDTLFLTAPRSPQSAQKMGIRQRIGRPSALDPIYTPEQLDAHGRDVQNFAIALANIPNTEMIRLDLLTEEARQEAKKVTDKKKPGELPAYEVIKRKNTVLDLGAVEWLEEKLGGSIFHVEEGEEGSEAELGGVPQEEGEQPSLDELERLAKEEADAEGVEGITEEVPRELPTTSGEQRK</sequence>
<evidence type="ECO:0000256" key="1">
    <source>
        <dbReference type="ARBA" id="ARBA00010528"/>
    </source>
</evidence>
<dbReference type="Gene3D" id="3.40.1370.10">
    <property type="match status" value="1"/>
</dbReference>
<evidence type="ECO:0000313" key="6">
    <source>
        <dbReference type="EMBL" id="PWN20623.1"/>
    </source>
</evidence>
<comment type="similarity">
    <text evidence="1">Belongs to the universal ribosomal protein uL4 family.</text>
</comment>
<protein>
    <recommendedName>
        <fullName evidence="4">Large ribosomal subunit protein uL4m</fullName>
    </recommendedName>
</protein>
<feature type="compositionally biased region" description="Polar residues" evidence="5">
    <location>
        <begin position="40"/>
        <end position="64"/>
    </location>
</feature>
<dbReference type="GO" id="GO:0003735">
    <property type="term" value="F:structural constituent of ribosome"/>
    <property type="evidence" value="ECO:0007669"/>
    <property type="project" value="InterPro"/>
</dbReference>
<dbReference type="RefSeq" id="XP_025347783.1">
    <property type="nucleotide sequence ID" value="XM_025492493.1"/>
</dbReference>
<dbReference type="GO" id="GO:0006412">
    <property type="term" value="P:translation"/>
    <property type="evidence" value="ECO:0007669"/>
    <property type="project" value="InterPro"/>
</dbReference>
<evidence type="ECO:0000256" key="5">
    <source>
        <dbReference type="SAM" id="MobiDB-lite"/>
    </source>
</evidence>
<dbReference type="AlphaFoldDB" id="A0A316U8C9"/>
<dbReference type="STRING" id="1684307.A0A316U8C9"/>
<accession>A0A316U8C9</accession>
<feature type="region of interest" description="Disordered" evidence="5">
    <location>
        <begin position="163"/>
        <end position="193"/>
    </location>
</feature>
<gene>
    <name evidence="6" type="ORF">BCV69DRAFT_282845</name>
</gene>
<dbReference type="NCBIfam" id="TIGR03953">
    <property type="entry name" value="rplD_bact"/>
    <property type="match status" value="1"/>
</dbReference>
<reference evidence="6 7" key="1">
    <citation type="journal article" date="2018" name="Mol. Biol. Evol.">
        <title>Broad Genomic Sampling Reveals a Smut Pathogenic Ancestry of the Fungal Clade Ustilaginomycotina.</title>
        <authorList>
            <person name="Kijpornyongpan T."/>
            <person name="Mondo S.J."/>
            <person name="Barry K."/>
            <person name="Sandor L."/>
            <person name="Lee J."/>
            <person name="Lipzen A."/>
            <person name="Pangilinan J."/>
            <person name="LaButti K."/>
            <person name="Hainaut M."/>
            <person name="Henrissat B."/>
            <person name="Grigoriev I.V."/>
            <person name="Spatafora J.W."/>
            <person name="Aime M.C."/>
        </authorList>
    </citation>
    <scope>NUCLEOTIDE SEQUENCE [LARGE SCALE GENOMIC DNA]</scope>
    <source>
        <strain evidence="6 7">MCA 4718</strain>
    </source>
</reference>
<dbReference type="InterPro" id="IPR002136">
    <property type="entry name" value="Ribosomal_uL4"/>
</dbReference>
<dbReference type="Proteomes" id="UP000245942">
    <property type="component" value="Unassembled WGS sequence"/>
</dbReference>
<dbReference type="EMBL" id="KZ819327">
    <property type="protein sequence ID" value="PWN20623.1"/>
    <property type="molecule type" value="Genomic_DNA"/>
</dbReference>
<keyword evidence="2 6" id="KW-0689">Ribosomal protein</keyword>
<dbReference type="Pfam" id="PF00573">
    <property type="entry name" value="Ribosomal_L4"/>
    <property type="match status" value="1"/>
</dbReference>
<evidence type="ECO:0000256" key="2">
    <source>
        <dbReference type="ARBA" id="ARBA00022980"/>
    </source>
</evidence>